<comment type="similarity">
    <text evidence="1">Belongs to the formin-like family. Class-II subfamily.</text>
</comment>
<evidence type="ECO:0000256" key="3">
    <source>
        <dbReference type="RuleBase" id="RU361260"/>
    </source>
</evidence>
<dbReference type="InterPro" id="IPR015425">
    <property type="entry name" value="FH2_Formin"/>
</dbReference>
<dbReference type="PROSITE" id="PS51444">
    <property type="entry name" value="FH2"/>
    <property type="match status" value="1"/>
</dbReference>
<dbReference type="Pfam" id="PF10409">
    <property type="entry name" value="PTEN_C2"/>
    <property type="match status" value="1"/>
</dbReference>
<keyword evidence="8" id="KW-1185">Reference proteome</keyword>
<dbReference type="PANTHER" id="PTHR45733">
    <property type="entry name" value="FORMIN-J"/>
    <property type="match status" value="1"/>
</dbReference>
<evidence type="ECO:0000259" key="5">
    <source>
        <dbReference type="PROSITE" id="PS51182"/>
    </source>
</evidence>
<protein>
    <recommendedName>
        <fullName evidence="3">Formin-like protein</fullName>
    </recommendedName>
</protein>
<dbReference type="InterPro" id="IPR014020">
    <property type="entry name" value="Tensin_C2-dom"/>
</dbReference>
<feature type="compositionally biased region" description="Pro residues" evidence="4">
    <location>
        <begin position="620"/>
        <end position="633"/>
    </location>
</feature>
<dbReference type="AlphaFoldDB" id="A0AAN8VXP6"/>
<dbReference type="SUPFAM" id="SSF49562">
    <property type="entry name" value="C2 domain (Calcium/lipid-binding domain, CaLB)"/>
    <property type="match status" value="1"/>
</dbReference>
<gene>
    <name evidence="7" type="ORF">RJ641_027667</name>
</gene>
<comment type="caution">
    <text evidence="7">The sequence shown here is derived from an EMBL/GenBank/DDBJ whole genome shotgun (WGS) entry which is preliminary data.</text>
</comment>
<dbReference type="SMART" id="SM00498">
    <property type="entry name" value="FH2"/>
    <property type="match status" value="1"/>
</dbReference>
<feature type="compositionally biased region" description="Pro residues" evidence="4">
    <location>
        <begin position="710"/>
        <end position="720"/>
    </location>
</feature>
<feature type="domain" description="C2 tensin-type" evidence="5">
    <location>
        <begin position="187"/>
        <end position="326"/>
    </location>
</feature>
<dbReference type="PROSITE" id="PS51182">
    <property type="entry name" value="C2_TENSIN"/>
    <property type="match status" value="1"/>
</dbReference>
<dbReference type="SMART" id="SM01326">
    <property type="entry name" value="PTEN_C2"/>
    <property type="match status" value="1"/>
</dbReference>
<dbReference type="SUPFAM" id="SSF101447">
    <property type="entry name" value="Formin homology 2 domain (FH2 domain)"/>
    <property type="match status" value="1"/>
</dbReference>
<feature type="compositionally biased region" description="Polar residues" evidence="4">
    <location>
        <begin position="828"/>
        <end position="841"/>
    </location>
</feature>
<feature type="region of interest" description="Disordered" evidence="4">
    <location>
        <begin position="825"/>
        <end position="844"/>
    </location>
</feature>
<feature type="compositionally biased region" description="Pro residues" evidence="4">
    <location>
        <begin position="685"/>
        <end position="694"/>
    </location>
</feature>
<dbReference type="Gene3D" id="3.90.190.10">
    <property type="entry name" value="Protein tyrosine phosphatase superfamily"/>
    <property type="match status" value="1"/>
</dbReference>
<evidence type="ECO:0000259" key="6">
    <source>
        <dbReference type="PROSITE" id="PS51444"/>
    </source>
</evidence>
<sequence length="1092" mass="120690">MSLFRKLFYRKPPDGLLEICERVYDEDYKMYMEVIVGQLRDQFPDSSILVFNFREGQTESQLATLLADCDLTIMDYPRHYEGCPVLNMEILHHFLRSSESWLSLGQHNVLLMHCERGGWPVLAFMLASLLTYRKVYTGEQKTLDMVYKQAPHELLQLLSPLNPIPSQLRYMQYISRRNTVSEWPPLDRALTLDCIILRLIPNFDGEQGSRPIFRIYGQDPLHAVDRTTKLLFATPKRAKIARHYKQAECELVKIDIYCPVQGDVVLECINLNDDMQHEEMMFRVMFNTAFIRSNILMLNRDELDMLWNAKDKFPKDFRAEVLFSDMNVAASVVRTEFPALDEEGLPVEEFAKVREIFSHTDWLDPKEDAAGSMLQQITGSNIIDEKLDAVSPHHRKSSGLMEEVTPEKLPHILHPNALDDKSAASSALEKEPFPFLKQSPDAVVNEKKTVPQSINDGLQHPSQPAGSSSWSDPVMEVSPVSVSGGAPSNTMLHLKDHNLGETVEVTCPLGISPSDPALKVAVSPMPTHLEPKVVIPPTPPPKEKAPVRSTPLPPPPPPSTPVKENVAVQSGPLPPAPLKETLPARVGPPPPPPPPLKVTVPTRVGSPPPLKEAAPARVGPRPPLPCPPPPATPPLKENATTKVGPPPPPISMLQQNVPTGGGPPPPPPPPLPSGISAGNAATSLAPPPPPPPGPAFTAKNHESPSQNRPLAPPAPPPPGPSQKVVSTSAGVSPGSSAASSGDNSVPGTVFPAPPYAPLGLRGQTLSRSFGSRNQIKKLKPLHWLKLTKAAQGSLWAEAQKSDEVTKGPEIDMAELENLFGATMLPSDHGSSGRKNMQSSLGSKPEKVQLIDHRRAYNCEIMLSKVKVPLHDLMTAVLALEDSALDVDQVDNLIKFCPTKEEMELLKGYNGEKEKLGRCEQFFLELMLVPRVESKLRVFSFKIQFHTQIKSSVRLKRIMQTILSLGNALNQGTVRGSAVGFRLDSLLKLTDTRARNNRMTLMHYLCKELRSNRVLNGQSVAKMTFKYRRKLSVTHLDSFFTRGNFSNFNPNQNEKAGTTIGEENFRLRRGNFSIFNPDQNENAGTTVEKKIFE</sequence>
<evidence type="ECO:0000256" key="2">
    <source>
        <dbReference type="ARBA" id="ARBA00022912"/>
    </source>
</evidence>
<dbReference type="Proteomes" id="UP001370490">
    <property type="component" value="Unassembled WGS sequence"/>
</dbReference>
<dbReference type="InterPro" id="IPR042201">
    <property type="entry name" value="FH2_Formin_sf"/>
</dbReference>
<dbReference type="GO" id="GO:0004721">
    <property type="term" value="F:phosphoprotein phosphatase activity"/>
    <property type="evidence" value="ECO:0007669"/>
    <property type="project" value="UniProtKB-KW"/>
</dbReference>
<keyword evidence="2" id="KW-0378">Hydrolase</keyword>
<dbReference type="InterPro" id="IPR035892">
    <property type="entry name" value="C2_domain_sf"/>
</dbReference>
<dbReference type="PANTHER" id="PTHR45733:SF20">
    <property type="entry name" value="FORMIN-LIKE PROTEIN 13"/>
    <property type="match status" value="1"/>
</dbReference>
<dbReference type="InterPro" id="IPR029021">
    <property type="entry name" value="Prot-tyrosine_phosphatase-like"/>
</dbReference>
<accession>A0AAN8VXP6</accession>
<feature type="region of interest" description="Disordered" evidence="4">
    <location>
        <begin position="529"/>
        <end position="750"/>
    </location>
</feature>
<organism evidence="7 8">
    <name type="scientific">Dillenia turbinata</name>
    <dbReference type="NCBI Taxonomy" id="194707"/>
    <lineage>
        <taxon>Eukaryota</taxon>
        <taxon>Viridiplantae</taxon>
        <taxon>Streptophyta</taxon>
        <taxon>Embryophyta</taxon>
        <taxon>Tracheophyta</taxon>
        <taxon>Spermatophyta</taxon>
        <taxon>Magnoliopsida</taxon>
        <taxon>eudicotyledons</taxon>
        <taxon>Gunneridae</taxon>
        <taxon>Pentapetalae</taxon>
        <taxon>Dilleniales</taxon>
        <taxon>Dilleniaceae</taxon>
        <taxon>Dillenia</taxon>
    </lineage>
</organism>
<feature type="compositionally biased region" description="Polar residues" evidence="4">
    <location>
        <begin position="453"/>
        <end position="471"/>
    </location>
</feature>
<dbReference type="SUPFAM" id="SSF52799">
    <property type="entry name" value="(Phosphotyrosine protein) phosphatases II"/>
    <property type="match status" value="1"/>
</dbReference>
<feature type="domain" description="FH2" evidence="6">
    <location>
        <begin position="768"/>
        <end position="1092"/>
    </location>
</feature>
<dbReference type="EMBL" id="JBAMMX010000004">
    <property type="protein sequence ID" value="KAK6942290.1"/>
    <property type="molecule type" value="Genomic_DNA"/>
</dbReference>
<feature type="compositionally biased region" description="Low complexity" evidence="4">
    <location>
        <begin position="724"/>
        <end position="741"/>
    </location>
</feature>
<dbReference type="Gene3D" id="2.60.40.1110">
    <property type="match status" value="1"/>
</dbReference>
<evidence type="ECO:0000256" key="4">
    <source>
        <dbReference type="SAM" id="MobiDB-lite"/>
    </source>
</evidence>
<dbReference type="Gene3D" id="1.20.58.2220">
    <property type="entry name" value="Formin, FH2 domain"/>
    <property type="match status" value="1"/>
</dbReference>
<feature type="compositionally biased region" description="Pro residues" evidence="4">
    <location>
        <begin position="661"/>
        <end position="672"/>
    </location>
</feature>
<name>A0AAN8VXP6_9MAGN</name>
<dbReference type="Pfam" id="PF02181">
    <property type="entry name" value="FH2"/>
    <property type="match status" value="1"/>
</dbReference>
<dbReference type="InterPro" id="IPR051144">
    <property type="entry name" value="Formin_homology_domain"/>
</dbReference>
<evidence type="ECO:0000256" key="1">
    <source>
        <dbReference type="ARBA" id="ARBA00006468"/>
    </source>
</evidence>
<evidence type="ECO:0000313" key="7">
    <source>
        <dbReference type="EMBL" id="KAK6942290.1"/>
    </source>
</evidence>
<feature type="compositionally biased region" description="Pro residues" evidence="4">
    <location>
        <begin position="586"/>
        <end position="596"/>
    </location>
</feature>
<feature type="compositionally biased region" description="Pro residues" evidence="4">
    <location>
        <begin position="551"/>
        <end position="560"/>
    </location>
</feature>
<evidence type="ECO:0000313" key="8">
    <source>
        <dbReference type="Proteomes" id="UP001370490"/>
    </source>
</evidence>
<reference evidence="7 8" key="1">
    <citation type="submission" date="2023-12" db="EMBL/GenBank/DDBJ databases">
        <title>A high-quality genome assembly for Dillenia turbinata (Dilleniales).</title>
        <authorList>
            <person name="Chanderbali A."/>
        </authorList>
    </citation>
    <scope>NUCLEOTIDE SEQUENCE [LARGE SCALE GENOMIC DNA]</scope>
    <source>
        <strain evidence="7">LSX21</strain>
        <tissue evidence="7">Leaf</tissue>
    </source>
</reference>
<keyword evidence="2" id="KW-0904">Protein phosphatase</keyword>
<proteinExistence type="inferred from homology"/>
<feature type="region of interest" description="Disordered" evidence="4">
    <location>
        <begin position="453"/>
        <end position="484"/>
    </location>
</feature>